<dbReference type="Pfam" id="PF00528">
    <property type="entry name" value="BPD_transp_1"/>
    <property type="match status" value="1"/>
</dbReference>
<accession>A0A3D9JS77</accession>
<feature type="transmembrane region" description="Helical" evidence="7">
    <location>
        <begin position="73"/>
        <end position="94"/>
    </location>
</feature>
<evidence type="ECO:0000256" key="3">
    <source>
        <dbReference type="ARBA" id="ARBA00022475"/>
    </source>
</evidence>
<feature type="domain" description="ABC transmembrane type-1" evidence="8">
    <location>
        <begin position="69"/>
        <end position="260"/>
    </location>
</feature>
<evidence type="ECO:0000256" key="1">
    <source>
        <dbReference type="ARBA" id="ARBA00004651"/>
    </source>
</evidence>
<comment type="subcellular location">
    <subcellularLocation>
        <location evidence="1 7">Cell membrane</location>
        <topology evidence="1 7">Multi-pass membrane protein</topology>
    </subcellularLocation>
</comment>
<dbReference type="PROSITE" id="PS50928">
    <property type="entry name" value="ABC_TM1"/>
    <property type="match status" value="1"/>
</dbReference>
<evidence type="ECO:0000313" key="10">
    <source>
        <dbReference type="Proteomes" id="UP000256977"/>
    </source>
</evidence>
<keyword evidence="3" id="KW-1003">Cell membrane</keyword>
<feature type="transmembrane region" description="Helical" evidence="7">
    <location>
        <begin position="181"/>
        <end position="203"/>
    </location>
</feature>
<evidence type="ECO:0000256" key="6">
    <source>
        <dbReference type="ARBA" id="ARBA00023136"/>
    </source>
</evidence>
<evidence type="ECO:0000259" key="8">
    <source>
        <dbReference type="PROSITE" id="PS50928"/>
    </source>
</evidence>
<keyword evidence="6 7" id="KW-0472">Membrane</keyword>
<dbReference type="Gene3D" id="1.10.3720.10">
    <property type="entry name" value="MetI-like"/>
    <property type="match status" value="1"/>
</dbReference>
<feature type="transmembrane region" description="Helical" evidence="7">
    <location>
        <begin position="239"/>
        <end position="258"/>
    </location>
</feature>
<comment type="similarity">
    <text evidence="7">Belongs to the binding-protein-dependent transport system permease family.</text>
</comment>
<evidence type="ECO:0000256" key="4">
    <source>
        <dbReference type="ARBA" id="ARBA00022692"/>
    </source>
</evidence>
<gene>
    <name evidence="9" type="ORF">DFP98_110119</name>
</gene>
<feature type="transmembrane region" description="Helical" evidence="7">
    <location>
        <begin position="101"/>
        <end position="125"/>
    </location>
</feature>
<dbReference type="GO" id="GO:0055085">
    <property type="term" value="P:transmembrane transport"/>
    <property type="evidence" value="ECO:0007669"/>
    <property type="project" value="InterPro"/>
</dbReference>
<dbReference type="PANTHER" id="PTHR43744">
    <property type="entry name" value="ABC TRANSPORTER PERMEASE PROTEIN MG189-RELATED-RELATED"/>
    <property type="match status" value="1"/>
</dbReference>
<dbReference type="OrthoDB" id="187395at2"/>
<keyword evidence="4 7" id="KW-0812">Transmembrane</keyword>
<keyword evidence="5 7" id="KW-1133">Transmembrane helix</keyword>
<dbReference type="CDD" id="cd06261">
    <property type="entry name" value="TM_PBP2"/>
    <property type="match status" value="1"/>
</dbReference>
<dbReference type="InterPro" id="IPR000515">
    <property type="entry name" value="MetI-like"/>
</dbReference>
<feature type="transmembrane region" description="Helical" evidence="7">
    <location>
        <begin position="137"/>
        <end position="160"/>
    </location>
</feature>
<evidence type="ECO:0000256" key="5">
    <source>
        <dbReference type="ARBA" id="ARBA00022989"/>
    </source>
</evidence>
<comment type="caution">
    <text evidence="9">The sequence shown here is derived from an EMBL/GenBank/DDBJ whole genome shotgun (WGS) entry which is preliminary data.</text>
</comment>
<keyword evidence="10" id="KW-1185">Reference proteome</keyword>
<dbReference type="PANTHER" id="PTHR43744:SF12">
    <property type="entry name" value="ABC TRANSPORTER PERMEASE PROTEIN MG189-RELATED"/>
    <property type="match status" value="1"/>
</dbReference>
<dbReference type="InterPro" id="IPR035906">
    <property type="entry name" value="MetI-like_sf"/>
</dbReference>
<evidence type="ECO:0000256" key="7">
    <source>
        <dbReference type="RuleBase" id="RU363032"/>
    </source>
</evidence>
<name>A0A3D9JS77_9BACL</name>
<organism evidence="9 10">
    <name type="scientific">Cohnella phaseoli</name>
    <dbReference type="NCBI Taxonomy" id="456490"/>
    <lineage>
        <taxon>Bacteria</taxon>
        <taxon>Bacillati</taxon>
        <taxon>Bacillota</taxon>
        <taxon>Bacilli</taxon>
        <taxon>Bacillales</taxon>
        <taxon>Paenibacillaceae</taxon>
        <taxon>Cohnella</taxon>
    </lineage>
</organism>
<evidence type="ECO:0000256" key="2">
    <source>
        <dbReference type="ARBA" id="ARBA00022448"/>
    </source>
</evidence>
<reference evidence="9 10" key="1">
    <citation type="submission" date="2018-07" db="EMBL/GenBank/DDBJ databases">
        <title>Genomic Encyclopedia of Type Strains, Phase III (KMG-III): the genomes of soil and plant-associated and newly described type strains.</title>
        <authorList>
            <person name="Whitman W."/>
        </authorList>
    </citation>
    <scope>NUCLEOTIDE SEQUENCE [LARGE SCALE GENOMIC DNA]</scope>
    <source>
        <strain evidence="9 10">CECT 7287</strain>
    </source>
</reference>
<keyword evidence="2 7" id="KW-0813">Transport</keyword>
<dbReference type="Proteomes" id="UP000256977">
    <property type="component" value="Unassembled WGS sequence"/>
</dbReference>
<protein>
    <submittedName>
        <fullName evidence="9">Raffinose/stachyose/melibiose transport system permease protein</fullName>
    </submittedName>
</protein>
<feature type="transmembrane region" description="Helical" evidence="7">
    <location>
        <begin position="12"/>
        <end position="34"/>
    </location>
</feature>
<dbReference type="GO" id="GO:0005886">
    <property type="term" value="C:plasma membrane"/>
    <property type="evidence" value="ECO:0007669"/>
    <property type="project" value="UniProtKB-SubCell"/>
</dbReference>
<evidence type="ECO:0000313" key="9">
    <source>
        <dbReference type="EMBL" id="RED76898.1"/>
    </source>
</evidence>
<dbReference type="AlphaFoldDB" id="A0A3D9JS77"/>
<dbReference type="EMBL" id="QRDZ01000010">
    <property type="protein sequence ID" value="RED76898.1"/>
    <property type="molecule type" value="Genomic_DNA"/>
</dbReference>
<dbReference type="SUPFAM" id="SSF161098">
    <property type="entry name" value="MetI-like"/>
    <property type="match status" value="1"/>
</dbReference>
<sequence>MRKRRVQANWGSISVYIYALFLIAPLYFVVVTSLKGVGEISVNPLGLPAVPVFNNFVEAFIRGNIAQYSLNSIIVTGSAVFLSLLNTVIVSFCLYKLTNRLIGTVLYAVIISSMLIPGVGLVTLIQLYQKLDIYNTLLGPILMGATASLPFNVFILLGFLKTLPKEINEAATIDGCNDRQHLLHILLPLVKPALASLGIFAFVSNWNSLLGPLILLKNKELYTIPIGLLEFRGSYSVEYNYMFAAILMTSVPIIIIYLKFQKFFVEALAGSVKG</sequence>
<proteinExistence type="inferred from homology"/>
<dbReference type="RefSeq" id="WP_116061366.1">
    <property type="nucleotide sequence ID" value="NZ_QRDZ01000010.1"/>
</dbReference>